<feature type="signal peptide" evidence="1">
    <location>
        <begin position="1"/>
        <end position="27"/>
    </location>
</feature>
<dbReference type="OrthoDB" id="2029085at2"/>
<dbReference type="STRING" id="59843.A3958_11835"/>
<dbReference type="Proteomes" id="UP000076796">
    <property type="component" value="Unassembled WGS sequence"/>
</dbReference>
<sequence>MNKQWKKQAVTLMVAAMAVSGSAAVYAAPQAGGSQGQKPVVISAAMDYGVLVNGKDVTGAGFMNTDAKLVMIPLRSVSEALGFELDWNQEDRSAELTKPGSPIWTLVQTGKDQYAVNKMYKSLGAAPVNVKGMLYVPANFFSEVLRASVAVDGMRVSITSGEDDVKKETTSGKITEVIHNENRKAVHINGTGTEGIILNVDESTIIRDAEGKKIELKDLAKGMEIEAVHSMAMTMSLPPQTYAYEISVKSDKEEKEQLATAGAITDINAEGGNLRVTIKGQGLTEQSPSEVILSLTPETIIEHKDGKAMKASDLTADAEIIGYYSPVMTKSLPPIGHAIKIVLQ</sequence>
<keyword evidence="1" id="KW-0732">Signal</keyword>
<dbReference type="Pfam" id="PF07833">
    <property type="entry name" value="Cu_amine_oxidN1"/>
    <property type="match status" value="1"/>
</dbReference>
<name>A0A163JKT0_9BACL</name>
<feature type="chain" id="PRO_5007843370" evidence="1">
    <location>
        <begin position="28"/>
        <end position="344"/>
    </location>
</feature>
<organism evidence="3 4">
    <name type="scientific">Paenibacillus glucanolyticus</name>
    <dbReference type="NCBI Taxonomy" id="59843"/>
    <lineage>
        <taxon>Bacteria</taxon>
        <taxon>Bacillati</taxon>
        <taxon>Bacillota</taxon>
        <taxon>Bacilli</taxon>
        <taxon>Bacillales</taxon>
        <taxon>Paenibacillaceae</taxon>
        <taxon>Paenibacillus</taxon>
    </lineage>
</organism>
<reference evidence="3" key="1">
    <citation type="journal article" date="2016" name="Genome Announc.">
        <title>Draft genomes of two strains of Paenibacillus glucanolyticus with capability to degrade lignocellulose.</title>
        <authorList>
            <person name="Mathews S.L."/>
            <person name="Pawlak J."/>
            <person name="Grunden A.M."/>
        </authorList>
    </citation>
    <scope>NUCLEOTIDE SEQUENCE [LARGE SCALE GENOMIC DNA]</scope>
    <source>
        <strain evidence="3">SLM1</strain>
    </source>
</reference>
<evidence type="ECO:0000256" key="1">
    <source>
        <dbReference type="SAM" id="SignalP"/>
    </source>
</evidence>
<evidence type="ECO:0000313" key="3">
    <source>
        <dbReference type="EMBL" id="KZS46643.1"/>
    </source>
</evidence>
<comment type="caution">
    <text evidence="3">The sequence shown here is derived from an EMBL/GenBank/DDBJ whole genome shotgun (WGS) entry which is preliminary data.</text>
</comment>
<dbReference type="InterPro" id="IPR036582">
    <property type="entry name" value="Mao_N_sf"/>
</dbReference>
<dbReference type="SUPFAM" id="SSF55383">
    <property type="entry name" value="Copper amine oxidase, domain N"/>
    <property type="match status" value="1"/>
</dbReference>
<proteinExistence type="predicted"/>
<dbReference type="InterPro" id="IPR012854">
    <property type="entry name" value="Cu_amine_oxidase-like_N"/>
</dbReference>
<dbReference type="RefSeq" id="WP_063478438.1">
    <property type="nucleotide sequence ID" value="NZ_CP147845.1"/>
</dbReference>
<dbReference type="GeneID" id="97558022"/>
<feature type="domain" description="Copper amine oxidase-like N-terminal" evidence="2">
    <location>
        <begin position="52"/>
        <end position="155"/>
    </location>
</feature>
<protein>
    <submittedName>
        <fullName evidence="3">Copper amine oxidase</fullName>
    </submittedName>
</protein>
<dbReference type="AlphaFoldDB" id="A0A163JKT0"/>
<evidence type="ECO:0000313" key="4">
    <source>
        <dbReference type="Proteomes" id="UP000076796"/>
    </source>
</evidence>
<dbReference type="EMBL" id="LWMH01000001">
    <property type="protein sequence ID" value="KZS46643.1"/>
    <property type="molecule type" value="Genomic_DNA"/>
</dbReference>
<keyword evidence="4" id="KW-1185">Reference proteome</keyword>
<gene>
    <name evidence="3" type="ORF">AWU65_12295</name>
</gene>
<dbReference type="Gene3D" id="3.30.457.10">
    <property type="entry name" value="Copper amine oxidase-like, N-terminal domain"/>
    <property type="match status" value="1"/>
</dbReference>
<accession>A0A163JKT0</accession>
<evidence type="ECO:0000259" key="2">
    <source>
        <dbReference type="Pfam" id="PF07833"/>
    </source>
</evidence>